<dbReference type="Pfam" id="PF01269">
    <property type="entry name" value="Fibrillarin"/>
    <property type="match status" value="1"/>
</dbReference>
<feature type="binding site" evidence="7">
    <location>
        <begin position="149"/>
        <end position="152"/>
    </location>
    <ligand>
        <name>S-adenosyl-L-methionine</name>
        <dbReference type="ChEBI" id="CHEBI:59789"/>
    </ligand>
</feature>
<dbReference type="Gene3D" id="3.40.50.150">
    <property type="entry name" value="Vaccinia Virus protein VP39"/>
    <property type="match status" value="1"/>
</dbReference>
<feature type="binding site" evidence="7">
    <location>
        <begin position="86"/>
        <end position="87"/>
    </location>
    <ligand>
        <name>S-adenosyl-L-methionine</name>
        <dbReference type="ChEBI" id="CHEBI:59789"/>
    </ligand>
</feature>
<dbReference type="Gene3D" id="3.30.200.20">
    <property type="entry name" value="Phosphorylase Kinase, domain 1"/>
    <property type="match status" value="1"/>
</dbReference>
<evidence type="ECO:0000256" key="4">
    <source>
        <dbReference type="ARBA" id="ARBA00022679"/>
    </source>
</evidence>
<dbReference type="PANTHER" id="PTHR10335:SF17">
    <property type="entry name" value="FIBRILLARIN"/>
    <property type="match status" value="1"/>
</dbReference>
<keyword evidence="5 7" id="KW-0819">tRNA processing</keyword>
<dbReference type="EC" id="2.1.1.-" evidence="7"/>
<dbReference type="PRINTS" id="PR00052">
    <property type="entry name" value="FIBRILLARIN"/>
</dbReference>
<evidence type="ECO:0000313" key="8">
    <source>
        <dbReference type="EMBL" id="KPQ41908.1"/>
    </source>
</evidence>
<dbReference type="PANTHER" id="PTHR10335">
    <property type="entry name" value="RRNA 2-O-METHYLTRANSFERASE FIBRILLARIN"/>
    <property type="match status" value="1"/>
</dbReference>
<accession>A0A0P7ZEG5</accession>
<comment type="subunit">
    <text evidence="7">Interacts with nop5. Component of box C/D small ribonucleoprotein (sRNP) particles that contain rpl7ae, FlpA and nop5, plus a guide RNA.</text>
</comment>
<comment type="function">
    <text evidence="7">Involved in pre-rRNA and tRNA processing. Utilizes the methyl donor S-adenosyl-L-methionine to catalyze the site-specific 2'-hydroxyl methylation of ribose moieties in rRNA and tRNA. Site specificity is provided by a guide RNA that base pairs with the substrate. Methylation occurs at a characteristic distance from the sequence involved in base pairing with the guide RNA.</text>
</comment>
<reference evidence="8 9" key="1">
    <citation type="submission" date="2015-09" db="EMBL/GenBank/DDBJ databases">
        <title>A metagenomics-based metabolic model of nitrate-dependent anaerobic oxidation of methane by Methanoperedens-like archaea.</title>
        <authorList>
            <person name="Arshad A."/>
            <person name="Speth D.R."/>
            <person name="De Graaf R.M."/>
            <person name="Op Den Camp H.J."/>
            <person name="Jetten M.S."/>
            <person name="Welte C.U."/>
        </authorList>
    </citation>
    <scope>NUCLEOTIDE SEQUENCE [LARGE SCALE GENOMIC DNA]</scope>
</reference>
<dbReference type="GO" id="GO:0008033">
    <property type="term" value="P:tRNA processing"/>
    <property type="evidence" value="ECO:0007669"/>
    <property type="project" value="UniProtKB-UniRule"/>
</dbReference>
<comment type="caution">
    <text evidence="8">The sequence shown here is derived from an EMBL/GenBank/DDBJ whole genome shotgun (WGS) entry which is preliminary data.</text>
</comment>
<dbReference type="EMBL" id="LKCM01000283">
    <property type="protein sequence ID" value="KPQ41908.1"/>
    <property type="molecule type" value="Genomic_DNA"/>
</dbReference>
<keyword evidence="2 7" id="KW-0698">rRNA processing</keyword>
<dbReference type="GO" id="GO:1990259">
    <property type="term" value="F:histone H2AQ104 methyltransferase activity"/>
    <property type="evidence" value="ECO:0007669"/>
    <property type="project" value="TreeGrafter"/>
</dbReference>
<keyword evidence="6 7" id="KW-0694">RNA-binding</keyword>
<evidence type="ECO:0000256" key="1">
    <source>
        <dbReference type="ARBA" id="ARBA00010632"/>
    </source>
</evidence>
<dbReference type="AlphaFoldDB" id="A0A0P7ZEG5"/>
<dbReference type="InterPro" id="IPR029063">
    <property type="entry name" value="SAM-dependent_MTases_sf"/>
</dbReference>
<feature type="binding site" evidence="7">
    <location>
        <begin position="129"/>
        <end position="130"/>
    </location>
    <ligand>
        <name>S-adenosyl-L-methionine</name>
        <dbReference type="ChEBI" id="CHEBI:59789"/>
    </ligand>
</feature>
<evidence type="ECO:0000256" key="7">
    <source>
        <dbReference type="HAMAP-Rule" id="MF_00351"/>
    </source>
</evidence>
<gene>
    <name evidence="7" type="primary">flpA</name>
    <name evidence="8" type="ORF">MPEBLZ_03523</name>
</gene>
<evidence type="ECO:0000313" key="9">
    <source>
        <dbReference type="Proteomes" id="UP000050360"/>
    </source>
</evidence>
<evidence type="ECO:0000256" key="5">
    <source>
        <dbReference type="ARBA" id="ARBA00022694"/>
    </source>
</evidence>
<evidence type="ECO:0000256" key="2">
    <source>
        <dbReference type="ARBA" id="ARBA00022552"/>
    </source>
</evidence>
<dbReference type="GO" id="GO:0000494">
    <property type="term" value="P:box C/D sno(s)RNA 3'-end processing"/>
    <property type="evidence" value="ECO:0007669"/>
    <property type="project" value="TreeGrafter"/>
</dbReference>
<proteinExistence type="inferred from homology"/>
<comment type="similarity">
    <text evidence="1 7">Belongs to the methyltransferase superfamily. Fibrillarin family.</text>
</comment>
<keyword evidence="3 7" id="KW-0489">Methyltransferase</keyword>
<protein>
    <recommendedName>
        <fullName evidence="7">Fibrillarin-like rRNA/tRNA 2'-O-methyltransferase</fullName>
        <ecNumber evidence="7">2.1.1.-</ecNumber>
    </recommendedName>
</protein>
<dbReference type="NCBIfam" id="NF003276">
    <property type="entry name" value="PRK04266.1-2"/>
    <property type="match status" value="1"/>
</dbReference>
<dbReference type="SUPFAM" id="SSF53335">
    <property type="entry name" value="S-adenosyl-L-methionine-dependent methyltransferases"/>
    <property type="match status" value="1"/>
</dbReference>
<dbReference type="PIRSF" id="PIRSF006540">
    <property type="entry name" value="Nop17p"/>
    <property type="match status" value="1"/>
</dbReference>
<dbReference type="GO" id="GO:0003723">
    <property type="term" value="F:RNA binding"/>
    <property type="evidence" value="ECO:0007669"/>
    <property type="project" value="UniProtKB-UniRule"/>
</dbReference>
<dbReference type="Proteomes" id="UP000050360">
    <property type="component" value="Unassembled WGS sequence"/>
</dbReference>
<dbReference type="PATRIC" id="fig|1719120.3.peg.3822"/>
<dbReference type="SMART" id="SM01206">
    <property type="entry name" value="Fibrillarin"/>
    <property type="match status" value="1"/>
</dbReference>
<organism evidence="8 9">
    <name type="scientific">Candidatus Methanoperedens nitratireducens</name>
    <dbReference type="NCBI Taxonomy" id="1392998"/>
    <lineage>
        <taxon>Archaea</taxon>
        <taxon>Methanobacteriati</taxon>
        <taxon>Methanobacteriota</taxon>
        <taxon>Stenosarchaea group</taxon>
        <taxon>Methanomicrobia</taxon>
        <taxon>Methanosarcinales</taxon>
        <taxon>ANME-2 cluster</taxon>
        <taxon>Candidatus Methanoperedentaceae</taxon>
        <taxon>Candidatus Methanoperedens</taxon>
    </lineage>
</organism>
<evidence type="ECO:0000256" key="3">
    <source>
        <dbReference type="ARBA" id="ARBA00022603"/>
    </source>
</evidence>
<dbReference type="HAMAP" id="MF_00351">
    <property type="entry name" value="RNA_methyltransf_FlpA"/>
    <property type="match status" value="1"/>
</dbReference>
<name>A0A0P7ZEG5_9EURY</name>
<keyword evidence="4 7" id="KW-0808">Transferase</keyword>
<sequence length="228" mass="25393">METIELIGTGLDNSFIVISDGSKRLITKNLVPGIRVYDEKLIDIENEEYRIWDPFRSKLAALVLKGSPISLRKNNSVLYLGAANGTTVSHVSDIVSGGIVFAVEFSPRAMKDLINISASRMNLAPILADAKNPKSYQNMVPEVDIIYQDVAQKDQAMIAIRNARMYLKKDGILVLMIKARSIDSTRDPGDVADLEVKKLEGKFKVKELMNLEPYHSDHFAVVAQKMKV</sequence>
<dbReference type="GO" id="GO:0008649">
    <property type="term" value="F:rRNA methyltransferase activity"/>
    <property type="evidence" value="ECO:0007669"/>
    <property type="project" value="TreeGrafter"/>
</dbReference>
<dbReference type="InterPro" id="IPR000692">
    <property type="entry name" value="Fibrillarin"/>
</dbReference>
<evidence type="ECO:0000256" key="6">
    <source>
        <dbReference type="ARBA" id="ARBA00022884"/>
    </source>
</evidence>
<feature type="binding site" evidence="7">
    <location>
        <begin position="104"/>
        <end position="105"/>
    </location>
    <ligand>
        <name>S-adenosyl-L-methionine</name>
        <dbReference type="ChEBI" id="CHEBI:59789"/>
    </ligand>
</feature>